<protein>
    <submittedName>
        <fullName evidence="1">YqzH family protein</fullName>
    </submittedName>
</protein>
<reference evidence="2" key="1">
    <citation type="journal article" date="2019" name="Int. J. Syst. Evol. Microbiol.">
        <title>The Global Catalogue of Microorganisms (GCM) 10K type strain sequencing project: providing services to taxonomists for standard genome sequencing and annotation.</title>
        <authorList>
            <consortium name="The Broad Institute Genomics Platform"/>
            <consortium name="The Broad Institute Genome Sequencing Center for Infectious Disease"/>
            <person name="Wu L."/>
            <person name="Ma J."/>
        </authorList>
    </citation>
    <scope>NUCLEOTIDE SEQUENCE [LARGE SCALE GENOMIC DNA]</scope>
    <source>
        <strain evidence="2">CCUG 61889</strain>
    </source>
</reference>
<dbReference type="EMBL" id="JBHRZT010000020">
    <property type="protein sequence ID" value="MFC3882815.1"/>
    <property type="molecule type" value="Genomic_DNA"/>
</dbReference>
<evidence type="ECO:0000313" key="1">
    <source>
        <dbReference type="EMBL" id="MFC3882815.1"/>
    </source>
</evidence>
<proteinExistence type="predicted"/>
<keyword evidence="2" id="KW-1185">Reference proteome</keyword>
<organism evidence="1 2">
    <name type="scientific">Bacillus songklensis</name>
    <dbReference type="NCBI Taxonomy" id="1069116"/>
    <lineage>
        <taxon>Bacteria</taxon>
        <taxon>Bacillati</taxon>
        <taxon>Bacillota</taxon>
        <taxon>Bacilli</taxon>
        <taxon>Bacillales</taxon>
        <taxon>Bacillaceae</taxon>
        <taxon>Bacillus</taxon>
    </lineage>
</organism>
<name>A0ABV8AZ27_9BACI</name>
<accession>A0ABV8AZ27</accession>
<dbReference type="Proteomes" id="UP001595752">
    <property type="component" value="Unassembled WGS sequence"/>
</dbReference>
<evidence type="ECO:0000313" key="2">
    <source>
        <dbReference type="Proteomes" id="UP001595752"/>
    </source>
</evidence>
<dbReference type="Pfam" id="PF14164">
    <property type="entry name" value="YqzH"/>
    <property type="match status" value="1"/>
</dbReference>
<dbReference type="InterPro" id="IPR025546">
    <property type="entry name" value="YqzH"/>
</dbReference>
<gene>
    <name evidence="1" type="ORF">ACFOU2_04570</name>
</gene>
<comment type="caution">
    <text evidence="1">The sequence shown here is derived from an EMBL/GenBank/DDBJ whole genome shotgun (WGS) entry which is preliminary data.</text>
</comment>
<dbReference type="RefSeq" id="WP_377912626.1">
    <property type="nucleotide sequence ID" value="NZ_JBHRZT010000020.1"/>
</dbReference>
<sequence>MEKKLIYKMIRNCFIQYNHLSESIPLSEKDYEDLYAKINKRSAQEPDSDLHEIVQDIVYDYLTEEGSPW</sequence>